<dbReference type="SUPFAM" id="SSF47113">
    <property type="entry name" value="Histone-fold"/>
    <property type="match status" value="1"/>
</dbReference>
<keyword evidence="2" id="KW-1185">Reference proteome</keyword>
<proteinExistence type="predicted"/>
<name>A0AA41N0V1_SCICA</name>
<protein>
    <submittedName>
        <fullName evidence="1">Chromatin accessibility complex protein 1</fullName>
    </submittedName>
</protein>
<dbReference type="AlphaFoldDB" id="A0AA41N0V1"/>
<evidence type="ECO:0000313" key="2">
    <source>
        <dbReference type="Proteomes" id="UP001166674"/>
    </source>
</evidence>
<reference evidence="1" key="1">
    <citation type="submission" date="2020-03" db="EMBL/GenBank/DDBJ databases">
        <title>Studies in the Genomics of Life Span.</title>
        <authorList>
            <person name="Glass D."/>
        </authorList>
    </citation>
    <scope>NUCLEOTIDE SEQUENCE</scope>
    <source>
        <strain evidence="1">SUZIE</strain>
        <tissue evidence="1">Muscle</tissue>
    </source>
</reference>
<dbReference type="Proteomes" id="UP001166674">
    <property type="component" value="Unassembled WGS sequence"/>
</dbReference>
<accession>A0AA41N0V1</accession>
<gene>
    <name evidence="1" type="ORF">SUZIE_164010</name>
</gene>
<evidence type="ECO:0000313" key="1">
    <source>
        <dbReference type="EMBL" id="MBZ3881650.1"/>
    </source>
</evidence>
<sequence length="73" mass="8050">MKDVTTGKDKSWEQRLVSLPGPHIQVTMKHSPKVSSIKQEAPGLSAKATEFFVGYLATYSHRHGSGKEKKALI</sequence>
<comment type="caution">
    <text evidence="1">The sequence shown here is derived from an EMBL/GenBank/DDBJ whole genome shotgun (WGS) entry which is preliminary data.</text>
</comment>
<dbReference type="GO" id="GO:0046982">
    <property type="term" value="F:protein heterodimerization activity"/>
    <property type="evidence" value="ECO:0007669"/>
    <property type="project" value="InterPro"/>
</dbReference>
<dbReference type="Gene3D" id="1.10.20.10">
    <property type="entry name" value="Histone, subunit A"/>
    <property type="match status" value="1"/>
</dbReference>
<dbReference type="InterPro" id="IPR009072">
    <property type="entry name" value="Histone-fold"/>
</dbReference>
<organism evidence="1 2">
    <name type="scientific">Sciurus carolinensis</name>
    <name type="common">Eastern gray squirrel</name>
    <dbReference type="NCBI Taxonomy" id="30640"/>
    <lineage>
        <taxon>Eukaryota</taxon>
        <taxon>Metazoa</taxon>
        <taxon>Chordata</taxon>
        <taxon>Craniata</taxon>
        <taxon>Vertebrata</taxon>
        <taxon>Euteleostomi</taxon>
        <taxon>Mammalia</taxon>
        <taxon>Eutheria</taxon>
        <taxon>Euarchontoglires</taxon>
        <taxon>Glires</taxon>
        <taxon>Rodentia</taxon>
        <taxon>Sciuromorpha</taxon>
        <taxon>Sciuridae</taxon>
        <taxon>Sciurinae</taxon>
        <taxon>Sciurini</taxon>
        <taxon>Sciurus</taxon>
    </lineage>
</organism>
<dbReference type="EMBL" id="JAATJV010377767">
    <property type="protein sequence ID" value="MBZ3881650.1"/>
    <property type="molecule type" value="Genomic_DNA"/>
</dbReference>